<sequence length="388" mass="44069">MTSMEEMQFNMAYRQSPSLPVLCTTGTHYDVGYNTGVTFSNNIRQYVNSSKRICEKIKPYYDTQEGRELYDIFLKATEDSYPQYCRELKGISDGSGVPFEMLFLLNISPEIRRHLERDTTPKVEADGCSDIFLNGPNLKLLVHNEDCDPLVKQYGYMLNTKIDDVEGKERFLAFCYPGIFPGPAFAVNGDGLVITIDGLYPKHVTLGAPPRYFVNRSLMRMTDIDSAEKLARNAGHGMAFGFCANISSIRNTEESWVLEIAPGHPNAGTQIHTIEEGTELDPNYYFRCNSYKHSTVEEATYHSSTHRMIRAQELPAPKSLHDILNILGDTHHGLYPIFRTPRETDRSETVLTVSMNILNKTMNLYQGNPKYKPYPFLSLPLELDKDII</sequence>
<accession>A0AAN8FY77</accession>
<dbReference type="InterPro" id="IPR005079">
    <property type="entry name" value="Peptidase_C45_hydrolase"/>
</dbReference>
<proteinExistence type="predicted"/>
<reference evidence="2 3" key="1">
    <citation type="submission" date="2024-01" db="EMBL/GenBank/DDBJ databases">
        <title>The genome of the rayed Mediterranean limpet Patella caerulea (Linnaeus, 1758).</title>
        <authorList>
            <person name="Anh-Thu Weber A."/>
            <person name="Halstead-Nussloch G."/>
        </authorList>
    </citation>
    <scope>NUCLEOTIDE SEQUENCE [LARGE SCALE GENOMIC DNA]</scope>
    <source>
        <strain evidence="2">AATW-2023a</strain>
        <tissue evidence="2">Whole specimen</tissue>
    </source>
</reference>
<evidence type="ECO:0000313" key="2">
    <source>
        <dbReference type="EMBL" id="KAK6166632.1"/>
    </source>
</evidence>
<evidence type="ECO:0000313" key="3">
    <source>
        <dbReference type="Proteomes" id="UP001347796"/>
    </source>
</evidence>
<dbReference type="InterPro" id="IPR047794">
    <property type="entry name" value="C45_proenzyme-like"/>
</dbReference>
<evidence type="ECO:0000259" key="1">
    <source>
        <dbReference type="Pfam" id="PF03417"/>
    </source>
</evidence>
<keyword evidence="3" id="KW-1185">Reference proteome</keyword>
<dbReference type="EMBL" id="JAZGQO010000021">
    <property type="protein sequence ID" value="KAK6166632.1"/>
    <property type="molecule type" value="Genomic_DNA"/>
</dbReference>
<protein>
    <recommendedName>
        <fullName evidence="1">Peptidase C45 hydrolase domain-containing protein</fullName>
    </recommendedName>
</protein>
<dbReference type="Pfam" id="PF03417">
    <property type="entry name" value="AAT"/>
    <property type="match status" value="1"/>
</dbReference>
<organism evidence="2 3">
    <name type="scientific">Patella caerulea</name>
    <name type="common">Rayed Mediterranean limpet</name>
    <dbReference type="NCBI Taxonomy" id="87958"/>
    <lineage>
        <taxon>Eukaryota</taxon>
        <taxon>Metazoa</taxon>
        <taxon>Spiralia</taxon>
        <taxon>Lophotrochozoa</taxon>
        <taxon>Mollusca</taxon>
        <taxon>Gastropoda</taxon>
        <taxon>Patellogastropoda</taxon>
        <taxon>Patelloidea</taxon>
        <taxon>Patellidae</taxon>
        <taxon>Patella</taxon>
    </lineage>
</organism>
<dbReference type="Proteomes" id="UP001347796">
    <property type="component" value="Unassembled WGS sequence"/>
</dbReference>
<feature type="domain" description="Peptidase C45 hydrolase" evidence="1">
    <location>
        <begin position="134"/>
        <end position="370"/>
    </location>
</feature>
<name>A0AAN8FY77_PATCE</name>
<gene>
    <name evidence="2" type="ORF">SNE40_023280</name>
</gene>
<comment type="caution">
    <text evidence="2">The sequence shown here is derived from an EMBL/GenBank/DDBJ whole genome shotgun (WGS) entry which is preliminary data.</text>
</comment>
<dbReference type="AlphaFoldDB" id="A0AAN8FY77"/>
<dbReference type="PANTHER" id="PTHR34180:SF1">
    <property type="entry name" value="BETA-ALANYL-DOPAMINE_CARCININE HYDROLASE"/>
    <property type="match status" value="1"/>
</dbReference>
<dbReference type="NCBIfam" id="NF040521">
    <property type="entry name" value="C45_proenzyme"/>
    <property type="match status" value="1"/>
</dbReference>
<dbReference type="PANTHER" id="PTHR34180">
    <property type="entry name" value="PEPTIDASE C45"/>
    <property type="match status" value="1"/>
</dbReference>
<dbReference type="Gene3D" id="3.60.60.10">
    <property type="entry name" value="Penicillin V Acylase, Chain A"/>
    <property type="match status" value="1"/>
</dbReference>
<dbReference type="InterPro" id="IPR047801">
    <property type="entry name" value="Peptidase_C45"/>
</dbReference>